<keyword evidence="4" id="KW-0560">Oxidoreductase</keyword>
<comment type="cofactor">
    <cofactor evidence="1">
        <name>FAD</name>
        <dbReference type="ChEBI" id="CHEBI:57692"/>
    </cofactor>
</comment>
<dbReference type="PANTHER" id="PTHR43004">
    <property type="entry name" value="TRK SYSTEM POTASSIUM UPTAKE PROTEIN"/>
    <property type="match status" value="1"/>
</dbReference>
<dbReference type="Gene3D" id="3.50.50.60">
    <property type="entry name" value="FAD/NAD(P)-binding domain"/>
    <property type="match status" value="1"/>
</dbReference>
<organism evidence="5 6">
    <name type="scientific">Aspergillus terreus</name>
    <dbReference type="NCBI Taxonomy" id="33178"/>
    <lineage>
        <taxon>Eukaryota</taxon>
        <taxon>Fungi</taxon>
        <taxon>Dikarya</taxon>
        <taxon>Ascomycota</taxon>
        <taxon>Pezizomycotina</taxon>
        <taxon>Eurotiomycetes</taxon>
        <taxon>Eurotiomycetidae</taxon>
        <taxon>Eurotiales</taxon>
        <taxon>Aspergillaceae</taxon>
        <taxon>Aspergillus</taxon>
        <taxon>Aspergillus subgen. Circumdati</taxon>
    </lineage>
</organism>
<dbReference type="PANTHER" id="PTHR43004:SF19">
    <property type="entry name" value="BINDING MONOOXYGENASE, PUTATIVE (JCVI)-RELATED"/>
    <property type="match status" value="1"/>
</dbReference>
<evidence type="ECO:0000256" key="3">
    <source>
        <dbReference type="ARBA" id="ARBA00022827"/>
    </source>
</evidence>
<dbReference type="GO" id="GO:0016709">
    <property type="term" value="F:oxidoreductase activity, acting on paired donors, with incorporation or reduction of molecular oxygen, NAD(P)H as one donor, and incorporation of one atom of oxygen"/>
    <property type="evidence" value="ECO:0007669"/>
    <property type="project" value="UniProtKB-ARBA"/>
</dbReference>
<keyword evidence="6" id="KW-1185">Reference proteome</keyword>
<dbReference type="Gene3D" id="3.30.9.10">
    <property type="entry name" value="D-Amino Acid Oxidase, subunit A, domain 2"/>
    <property type="match status" value="1"/>
</dbReference>
<dbReference type="Pfam" id="PF01494">
    <property type="entry name" value="FAD_binding_3"/>
    <property type="match status" value="1"/>
</dbReference>
<dbReference type="VEuPathDB" id="FungiDB:ATEG_08831"/>
<comment type="caution">
    <text evidence="5">The sequence shown here is derived from an EMBL/GenBank/DDBJ whole genome shotgun (WGS) entry which is preliminary data.</text>
</comment>
<protein>
    <submittedName>
        <fullName evidence="5">2,4-dichlorophenol 6-monooxygenase</fullName>
    </submittedName>
</protein>
<evidence type="ECO:0000313" key="5">
    <source>
        <dbReference type="EMBL" id="GFF21740.1"/>
    </source>
</evidence>
<dbReference type="Pfam" id="PF21274">
    <property type="entry name" value="Rng_hyd_C"/>
    <property type="match status" value="1"/>
</dbReference>
<dbReference type="OrthoDB" id="2690153at2759"/>
<keyword evidence="2" id="KW-0285">Flavoprotein</keyword>
<gene>
    <name evidence="5" type="ORF">ATEIFO6365_0016006400</name>
</gene>
<accession>A0A5M3ZEK7</accession>
<reference evidence="5 6" key="1">
    <citation type="submission" date="2020-01" db="EMBL/GenBank/DDBJ databases">
        <title>Aspergillus terreus IFO 6365 whole genome shotgun sequence.</title>
        <authorList>
            <person name="Kanamasa S."/>
            <person name="Takahashi H."/>
        </authorList>
    </citation>
    <scope>NUCLEOTIDE SEQUENCE [LARGE SCALE GENOMIC DNA]</scope>
    <source>
        <strain evidence="5 6">IFO 6365</strain>
    </source>
</reference>
<dbReference type="InterPro" id="IPR036188">
    <property type="entry name" value="FAD/NAD-bd_sf"/>
</dbReference>
<dbReference type="EMBL" id="BLJY01000016">
    <property type="protein sequence ID" value="GFF21740.1"/>
    <property type="molecule type" value="Genomic_DNA"/>
</dbReference>
<dbReference type="InterPro" id="IPR050641">
    <property type="entry name" value="RIFMO-like"/>
</dbReference>
<keyword evidence="5" id="KW-0503">Monooxygenase</keyword>
<dbReference type="Gene3D" id="3.40.30.120">
    <property type="match status" value="1"/>
</dbReference>
<dbReference type="AlphaFoldDB" id="A0A5M3ZEK7"/>
<dbReference type="PRINTS" id="PR00420">
    <property type="entry name" value="RNGMNOXGNASE"/>
</dbReference>
<proteinExistence type="predicted"/>
<dbReference type="GO" id="GO:0071949">
    <property type="term" value="F:FAD binding"/>
    <property type="evidence" value="ECO:0007669"/>
    <property type="project" value="InterPro"/>
</dbReference>
<dbReference type="InterPro" id="IPR002938">
    <property type="entry name" value="FAD-bd"/>
</dbReference>
<evidence type="ECO:0000256" key="4">
    <source>
        <dbReference type="ARBA" id="ARBA00023002"/>
    </source>
</evidence>
<evidence type="ECO:0000256" key="2">
    <source>
        <dbReference type="ARBA" id="ARBA00022630"/>
    </source>
</evidence>
<dbReference type="Proteomes" id="UP000452235">
    <property type="component" value="Unassembled WGS sequence"/>
</dbReference>
<keyword evidence="3" id="KW-0274">FAD</keyword>
<name>A0A5M3ZEK7_ASPTE</name>
<dbReference type="SUPFAM" id="SSF51905">
    <property type="entry name" value="FAD/NAD(P)-binding domain"/>
    <property type="match status" value="1"/>
</dbReference>
<sequence length="538" mass="59359">MDPYDPAPPVVIIVGAGLAGLTTAIALGVHRLPAILLERRPKSLEHPRADGFTPRTVEIFRSLGLRSDVIPETPPMFTVQRTRVESLTGQWFEELGWSPQEEENALPGSEYSPYRGASTPQDQLELILLEYAAKVGVDVRMHHEFVGLSQDGEGVTVIIKDHGASSLYTIRAHYLVAADGHRSAVRETLAIRRKGHGAVNSIQSVLFRAPEVKPFLQKGTKQFTIDQPSLKAFMIAYQDERLVLHLPNNRQYNDDIIREVTLQAIGSAKVNLDIIATSRWEMSAWIADEFSRGRVFLVGDAAHSLPPNRGGYGANTGIADGHNLAWKLAHVIRGVSDAQLLATYNAERLPVAWLRHDQIFARSDYKTLQQKPAASGNASSETVALADGAVEFGQIYRSTGILGADDTLPDAQNPERWKGQPGTRAPHVWLSQNGQVVSTLELFKGDWVILSEDPAWEENVRHVGKKLGLDALFVHVCQCQKSALKFGEIYGIPPAGCCLVRPDGYIAWRLVEHENDPIASLEEAWKTVSHWKSPLPST</sequence>
<evidence type="ECO:0000313" key="6">
    <source>
        <dbReference type="Proteomes" id="UP000452235"/>
    </source>
</evidence>
<evidence type="ECO:0000256" key="1">
    <source>
        <dbReference type="ARBA" id="ARBA00001974"/>
    </source>
</evidence>